<reference evidence="4" key="1">
    <citation type="submission" date="2013-03" db="EMBL/GenBank/DDBJ databases">
        <authorList>
            <person name="Aslett M."/>
        </authorList>
    </citation>
    <scope>NUCLEOTIDE SEQUENCE [LARGE SCALE GENOMIC DNA]</scope>
    <source>
        <strain evidence="4">ISE/inbred ISE</strain>
    </source>
</reference>
<sequence length="404" mass="45622">MQGLPSSMFSRSKKQQLPSYIEGTQGLYVKRASPPPVPSLSSHAHTLAKKTTTTVDASVTNNNTTCPPKTSVTSQPAHTEQRPHKDSAVMYTENSSARPHSDSAISVTSTYSLPPANNSYLTVNHHVNAGDGRKSPMGVQLSSQSFSDQSKREPVRKPLASSHSIGNVESFMDQINPEQSTSVQQRFVSLQSLPGQQGRQFGSSIIGDNCLVSGTPQEDELPLPPNWAVEVTPDGYRYYVDHNTCRTHWIHPLARENLPPGWNKIFQPNTGVIYYNEMDGRSQVEHPGLAQPLNQPINQPIVPINRTESMMVASRRAESAVEHLNIIHHEEVPEWLLMYSQADTSLDHLLEWDLFNTMQLEHYEEMMLKLYKQEVIDTVRRYERMRTVLNREIVRRTQPHPRNE</sequence>
<accession>W6NP09</accession>
<feature type="compositionally biased region" description="Polar residues" evidence="1">
    <location>
        <begin position="55"/>
        <end position="78"/>
    </location>
</feature>
<feature type="domain" description="WW" evidence="2">
    <location>
        <begin position="256"/>
        <end position="289"/>
    </location>
</feature>
<dbReference type="PANTHER" id="PTHR47522:SF2">
    <property type="entry name" value="PROTEIN SALVADOR HOMOLOG 1"/>
    <property type="match status" value="1"/>
</dbReference>
<dbReference type="SUPFAM" id="SSF51045">
    <property type="entry name" value="WW domain"/>
    <property type="match status" value="2"/>
</dbReference>
<dbReference type="GO" id="GO:0006915">
    <property type="term" value="P:apoptotic process"/>
    <property type="evidence" value="ECO:0007669"/>
    <property type="project" value="InterPro"/>
</dbReference>
<feature type="domain" description="SARAH" evidence="3">
    <location>
        <begin position="349"/>
        <end position="396"/>
    </location>
</feature>
<comment type="caution">
    <text evidence="4">The sequence shown here is derived from an EMBL/GenBank/DDBJ whole genome shotgun (WGS) entry which is preliminary data.</text>
</comment>
<feature type="domain" description="WW" evidence="2">
    <location>
        <begin position="221"/>
        <end position="254"/>
    </location>
</feature>
<proteinExistence type="predicted"/>
<dbReference type="GO" id="GO:0043065">
    <property type="term" value="P:positive regulation of apoptotic process"/>
    <property type="evidence" value="ECO:0007669"/>
    <property type="project" value="TreeGrafter"/>
</dbReference>
<gene>
    <name evidence="4" type="ORF">HCOI_00555900</name>
</gene>
<dbReference type="PANTHER" id="PTHR47522">
    <property type="entry name" value="SALVADOR FAMILY WW DOMAIN-CONTAINING PROTEIN 1"/>
    <property type="match status" value="1"/>
</dbReference>
<dbReference type="InterPro" id="IPR030030">
    <property type="entry name" value="Sav"/>
</dbReference>
<reference evidence="4" key="2">
    <citation type="submission" date="2013-05" db="EMBL/GenBank/DDBJ databases">
        <title>The genome and transcriptome of Haemonchus contortus: a key model parasite for drug and vaccine discovery.</title>
        <authorList>
            <person name="Laing R."/>
            <person name="Kikuchi T."/>
            <person name="Martinelli A."/>
            <person name="Tsai I.J."/>
            <person name="Beech R.N."/>
            <person name="Redman E."/>
            <person name="Holroyd N."/>
            <person name="Bartley D.J."/>
            <person name="Beasley H."/>
            <person name="Britton C."/>
            <person name="Curran D."/>
            <person name="Devaney E."/>
            <person name="Gilabert A."/>
            <person name="Jackson F."/>
            <person name="Hunt M."/>
            <person name="Johnston S."/>
            <person name="Kryukov I."/>
            <person name="Li K."/>
            <person name="Morrison A.A."/>
            <person name="Reid A.J."/>
            <person name="Sargison N."/>
            <person name="Saunders G."/>
            <person name="Wasmuth J.D."/>
            <person name="Wolstenholme A."/>
            <person name="Berriman M."/>
            <person name="Gilleard J.S."/>
            <person name="Cotton J.A."/>
        </authorList>
    </citation>
    <scope>NUCLEOTIDE SEQUENCE [LARGE SCALE GENOMIC DNA]</scope>
    <source>
        <strain evidence="4">ISE/inbred ISE</strain>
    </source>
</reference>
<evidence type="ECO:0000259" key="2">
    <source>
        <dbReference type="PROSITE" id="PS50020"/>
    </source>
</evidence>
<name>W6NP09_HAECO</name>
<dbReference type="GO" id="GO:0008285">
    <property type="term" value="P:negative regulation of cell population proliferation"/>
    <property type="evidence" value="ECO:0007669"/>
    <property type="project" value="TreeGrafter"/>
</dbReference>
<dbReference type="InterPro" id="IPR001202">
    <property type="entry name" value="WW_dom"/>
</dbReference>
<dbReference type="GO" id="GO:0005829">
    <property type="term" value="C:cytosol"/>
    <property type="evidence" value="ECO:0007669"/>
    <property type="project" value="TreeGrafter"/>
</dbReference>
<dbReference type="GO" id="GO:0035329">
    <property type="term" value="P:hippo signaling"/>
    <property type="evidence" value="ECO:0007669"/>
    <property type="project" value="InterPro"/>
</dbReference>
<dbReference type="EMBL" id="CAVP010054415">
    <property type="protein sequence ID" value="CDL94042.1"/>
    <property type="molecule type" value="Genomic_DNA"/>
</dbReference>
<feature type="region of interest" description="Disordered" evidence="1">
    <location>
        <begin position="128"/>
        <end position="161"/>
    </location>
</feature>
<feature type="region of interest" description="Disordered" evidence="1">
    <location>
        <begin position="51"/>
        <end position="88"/>
    </location>
</feature>
<dbReference type="PROSITE" id="PS50020">
    <property type="entry name" value="WW_DOMAIN_2"/>
    <property type="match status" value="2"/>
</dbReference>
<dbReference type="AlphaFoldDB" id="W6NP09"/>
<organism evidence="4">
    <name type="scientific">Haemonchus contortus</name>
    <name type="common">Barber pole worm</name>
    <dbReference type="NCBI Taxonomy" id="6289"/>
    <lineage>
        <taxon>Eukaryota</taxon>
        <taxon>Metazoa</taxon>
        <taxon>Ecdysozoa</taxon>
        <taxon>Nematoda</taxon>
        <taxon>Chromadorea</taxon>
        <taxon>Rhabditida</taxon>
        <taxon>Rhabditina</taxon>
        <taxon>Rhabditomorpha</taxon>
        <taxon>Strongyloidea</taxon>
        <taxon>Trichostrongylidae</taxon>
        <taxon>Haemonchus</taxon>
    </lineage>
</organism>
<dbReference type="SMART" id="SM00456">
    <property type="entry name" value="WW"/>
    <property type="match status" value="2"/>
</dbReference>
<evidence type="ECO:0000256" key="1">
    <source>
        <dbReference type="SAM" id="MobiDB-lite"/>
    </source>
</evidence>
<dbReference type="OrthoDB" id="5339429at2759"/>
<dbReference type="Gene3D" id="2.20.70.10">
    <property type="match status" value="2"/>
</dbReference>
<dbReference type="CDD" id="cd00201">
    <property type="entry name" value="WW"/>
    <property type="match status" value="1"/>
</dbReference>
<protein>
    <submittedName>
        <fullName evidence="4">WW Rsp5 WWP domain containing protein</fullName>
    </submittedName>
</protein>
<dbReference type="InterPro" id="IPR011524">
    <property type="entry name" value="SARAH_dom"/>
</dbReference>
<dbReference type="CDD" id="cd21433">
    <property type="entry name" value="SARAH_Sav"/>
    <property type="match status" value="1"/>
</dbReference>
<dbReference type="PROSITE" id="PS50951">
    <property type="entry name" value="SARAH"/>
    <property type="match status" value="1"/>
</dbReference>
<dbReference type="InterPro" id="IPR036020">
    <property type="entry name" value="WW_dom_sf"/>
</dbReference>
<evidence type="ECO:0000313" key="4">
    <source>
        <dbReference type="EMBL" id="CDL94042.1"/>
    </source>
</evidence>
<dbReference type="GO" id="GO:0060090">
    <property type="term" value="F:molecular adaptor activity"/>
    <property type="evidence" value="ECO:0007669"/>
    <property type="project" value="InterPro"/>
</dbReference>
<evidence type="ECO:0000259" key="3">
    <source>
        <dbReference type="PROSITE" id="PS50951"/>
    </source>
</evidence>
<dbReference type="Pfam" id="PF00397">
    <property type="entry name" value="WW"/>
    <property type="match status" value="1"/>
</dbReference>